<accession>A0AAE6Y6X1</accession>
<dbReference type="EMBL" id="LHQL01000007">
    <property type="protein sequence ID" value="OOQ52954.1"/>
    <property type="molecule type" value="Genomic_DNA"/>
</dbReference>
<feature type="compositionally biased region" description="Basic and acidic residues" evidence="1">
    <location>
        <begin position="176"/>
        <end position="186"/>
    </location>
</feature>
<organism evidence="4 6">
    <name type="scientific">Streptomyces antibioticus</name>
    <dbReference type="NCBI Taxonomy" id="1890"/>
    <lineage>
        <taxon>Bacteria</taxon>
        <taxon>Bacillati</taxon>
        <taxon>Actinomycetota</taxon>
        <taxon>Actinomycetes</taxon>
        <taxon>Kitasatosporales</taxon>
        <taxon>Streptomycetaceae</taxon>
        <taxon>Streptomyces</taxon>
    </lineage>
</organism>
<proteinExistence type="predicted"/>
<evidence type="ECO:0000313" key="5">
    <source>
        <dbReference type="Proteomes" id="UP000190306"/>
    </source>
</evidence>
<gene>
    <name evidence="3" type="ORF">AFM16_11385</name>
    <name evidence="4" type="ORF">HCX60_11550</name>
</gene>
<evidence type="ECO:0000313" key="3">
    <source>
        <dbReference type="EMBL" id="OOQ52954.1"/>
    </source>
</evidence>
<dbReference type="Proteomes" id="UP000502504">
    <property type="component" value="Chromosome"/>
</dbReference>
<feature type="region of interest" description="Disordered" evidence="1">
    <location>
        <begin position="125"/>
        <end position="186"/>
    </location>
</feature>
<dbReference type="RefSeq" id="WP_078633225.1">
    <property type="nucleotide sequence ID" value="NZ_CM007717.1"/>
</dbReference>
<sequence length="186" mass="18492">MRKRNALAAIVVSGIMVGGAGIAMGGEVAQDSASAPHPSVQVRTDRSAGIGTRAQTGAEGAGLAVGTVAEATDAIIRNLGDGRVTEVALAQENGRTVWRVTIDQGKGPVRVTLDATTGQILRSAAALSSESSDDCAGAPGSGTGAGGGGDIDDDDDDDSDDDSDDDDDDGDDDDGGPVREGVDPNK</sequence>
<evidence type="ECO:0000313" key="4">
    <source>
        <dbReference type="EMBL" id="QIT44110.1"/>
    </source>
</evidence>
<reference evidence="3 5" key="1">
    <citation type="submission" date="2015-07" db="EMBL/GenBank/DDBJ databases">
        <title>Draft Genome Sequence of Streptomyces antibioticus, IMRU 3720 reveals insights in the evolution of actinomycin biosynthetic gene clusters in Streptomyces.</title>
        <authorList>
            <person name="Crnovcic I."/>
            <person name="Ruckert C."/>
            <person name="Kalinowksi J."/>
            <person name="Keller U."/>
        </authorList>
    </citation>
    <scope>NUCLEOTIDE SEQUENCE [LARGE SCALE GENOMIC DNA]</scope>
    <source>
        <strain evidence="3 5">DSM 41481</strain>
    </source>
</reference>
<feature type="compositionally biased region" description="Acidic residues" evidence="1">
    <location>
        <begin position="150"/>
        <end position="175"/>
    </location>
</feature>
<dbReference type="Pfam" id="PF03413">
    <property type="entry name" value="PepSY"/>
    <property type="match status" value="1"/>
</dbReference>
<evidence type="ECO:0000256" key="1">
    <source>
        <dbReference type="SAM" id="MobiDB-lite"/>
    </source>
</evidence>
<dbReference type="Proteomes" id="UP000190306">
    <property type="component" value="Chromosome"/>
</dbReference>
<dbReference type="AlphaFoldDB" id="A0AAE6Y6X1"/>
<evidence type="ECO:0000313" key="6">
    <source>
        <dbReference type="Proteomes" id="UP000502504"/>
    </source>
</evidence>
<dbReference type="InterPro" id="IPR025711">
    <property type="entry name" value="PepSY"/>
</dbReference>
<keyword evidence="5" id="KW-1185">Reference proteome</keyword>
<dbReference type="Gene3D" id="3.10.450.40">
    <property type="match status" value="1"/>
</dbReference>
<reference evidence="4 6" key="2">
    <citation type="submission" date="2020-03" db="EMBL/GenBank/DDBJ databases">
        <title>Is there a link between lipid content and antibiotic production in Streptomyces?</title>
        <authorList>
            <person name="David M."/>
            <person name="Lejeune C."/>
            <person name="Abreu S."/>
            <person name="Thibessard A."/>
            <person name="Leblond P."/>
            <person name="Chaminade P."/>
            <person name="Virolle M.-J."/>
        </authorList>
    </citation>
    <scope>NUCLEOTIDE SEQUENCE [LARGE SCALE GENOMIC DNA]</scope>
    <source>
        <strain evidence="4 6">DSM 41481</strain>
    </source>
</reference>
<dbReference type="EMBL" id="CP050692">
    <property type="protein sequence ID" value="QIT44110.1"/>
    <property type="molecule type" value="Genomic_DNA"/>
</dbReference>
<protein>
    <recommendedName>
        <fullName evidence="2">PepSY domain-containing protein</fullName>
    </recommendedName>
</protein>
<feature type="compositionally biased region" description="Gly residues" evidence="1">
    <location>
        <begin position="139"/>
        <end position="149"/>
    </location>
</feature>
<name>A0AAE6Y6X1_STRAT</name>
<evidence type="ECO:0000259" key="2">
    <source>
        <dbReference type="Pfam" id="PF03413"/>
    </source>
</evidence>
<feature type="domain" description="PepSY" evidence="2">
    <location>
        <begin position="68"/>
        <end position="122"/>
    </location>
</feature>